<dbReference type="SUPFAM" id="SSF55729">
    <property type="entry name" value="Acyl-CoA N-acyltransferases (Nat)"/>
    <property type="match status" value="1"/>
</dbReference>
<keyword evidence="2" id="KW-0808">Transferase</keyword>
<dbReference type="GeneID" id="54473826"/>
<keyword evidence="3" id="KW-1185">Reference proteome</keyword>
<name>A0A6A6PXS7_9PEZI</name>
<dbReference type="Pfam" id="PF13302">
    <property type="entry name" value="Acetyltransf_3"/>
    <property type="match status" value="1"/>
</dbReference>
<dbReference type="RefSeq" id="XP_033591384.1">
    <property type="nucleotide sequence ID" value="XM_033732824.1"/>
</dbReference>
<dbReference type="EMBL" id="MU001633">
    <property type="protein sequence ID" value="KAF2484815.1"/>
    <property type="molecule type" value="Genomic_DNA"/>
</dbReference>
<dbReference type="PANTHER" id="PTHR43415">
    <property type="entry name" value="SPERMIDINE N(1)-ACETYLTRANSFERASE"/>
    <property type="match status" value="1"/>
</dbReference>
<dbReference type="CDD" id="cd04301">
    <property type="entry name" value="NAT_SF"/>
    <property type="match status" value="1"/>
</dbReference>
<dbReference type="AlphaFoldDB" id="A0A6A6PXS7"/>
<dbReference type="GO" id="GO:0016747">
    <property type="term" value="F:acyltransferase activity, transferring groups other than amino-acyl groups"/>
    <property type="evidence" value="ECO:0007669"/>
    <property type="project" value="InterPro"/>
</dbReference>
<dbReference type="InterPro" id="IPR016181">
    <property type="entry name" value="Acyl_CoA_acyltransferase"/>
</dbReference>
<dbReference type="Gene3D" id="3.40.630.30">
    <property type="match status" value="1"/>
</dbReference>
<accession>A0A6A6PXS7</accession>
<gene>
    <name evidence="2" type="ORF">BDY17DRAFT_292434</name>
</gene>
<dbReference type="InterPro" id="IPR000182">
    <property type="entry name" value="GNAT_dom"/>
</dbReference>
<reference evidence="2" key="1">
    <citation type="journal article" date="2020" name="Stud. Mycol.">
        <title>101 Dothideomycetes genomes: a test case for predicting lifestyles and emergence of pathogens.</title>
        <authorList>
            <person name="Haridas S."/>
            <person name="Albert R."/>
            <person name="Binder M."/>
            <person name="Bloem J."/>
            <person name="Labutti K."/>
            <person name="Salamov A."/>
            <person name="Andreopoulos B."/>
            <person name="Baker S."/>
            <person name="Barry K."/>
            <person name="Bills G."/>
            <person name="Bluhm B."/>
            <person name="Cannon C."/>
            <person name="Castanera R."/>
            <person name="Culley D."/>
            <person name="Daum C."/>
            <person name="Ezra D."/>
            <person name="Gonzalez J."/>
            <person name="Henrissat B."/>
            <person name="Kuo A."/>
            <person name="Liang C."/>
            <person name="Lipzen A."/>
            <person name="Lutzoni F."/>
            <person name="Magnuson J."/>
            <person name="Mondo S."/>
            <person name="Nolan M."/>
            <person name="Ohm R."/>
            <person name="Pangilinan J."/>
            <person name="Park H.-J."/>
            <person name="Ramirez L."/>
            <person name="Alfaro M."/>
            <person name="Sun H."/>
            <person name="Tritt A."/>
            <person name="Yoshinaga Y."/>
            <person name="Zwiers L.-H."/>
            <person name="Turgeon B."/>
            <person name="Goodwin S."/>
            <person name="Spatafora J."/>
            <person name="Crous P."/>
            <person name="Grigoriev I."/>
        </authorList>
    </citation>
    <scope>NUCLEOTIDE SEQUENCE</scope>
    <source>
        <strain evidence="2">CBS 113389</strain>
    </source>
</reference>
<sequence length="195" mass="22246">MTNLWASPRLIYCALERGEHDSLLAELDSDPEGFMNVSSELPSPQGKKDVADWYEHLEKQMLACAVCLPPPPVTNGAGSAPKPIPIGCISLKGLAPRMLQHRMSDLTIRILRQYRGQGYGPEAMEWALNWGFDFAGLHRIQLMVYAYNADAARLYEKMGFVREGAKRECVFVKGRFWDVLQYSMLEHEWRARQKK</sequence>
<feature type="domain" description="N-acetyltransferase" evidence="1">
    <location>
        <begin position="22"/>
        <end position="186"/>
    </location>
</feature>
<dbReference type="Proteomes" id="UP000799767">
    <property type="component" value="Unassembled WGS sequence"/>
</dbReference>
<dbReference type="PANTHER" id="PTHR43415:SF3">
    <property type="entry name" value="GNAT-FAMILY ACETYLTRANSFERASE"/>
    <property type="match status" value="1"/>
</dbReference>
<keyword evidence="2" id="KW-0012">Acyltransferase</keyword>
<protein>
    <submittedName>
        <fullName evidence="2">Acyl-CoA N-acyltransferase</fullName>
    </submittedName>
</protein>
<dbReference type="PROSITE" id="PS51186">
    <property type="entry name" value="GNAT"/>
    <property type="match status" value="1"/>
</dbReference>
<proteinExistence type="predicted"/>
<evidence type="ECO:0000313" key="2">
    <source>
        <dbReference type="EMBL" id="KAF2484815.1"/>
    </source>
</evidence>
<evidence type="ECO:0000313" key="3">
    <source>
        <dbReference type="Proteomes" id="UP000799767"/>
    </source>
</evidence>
<organism evidence="2 3">
    <name type="scientific">Neohortaea acidophila</name>
    <dbReference type="NCBI Taxonomy" id="245834"/>
    <lineage>
        <taxon>Eukaryota</taxon>
        <taxon>Fungi</taxon>
        <taxon>Dikarya</taxon>
        <taxon>Ascomycota</taxon>
        <taxon>Pezizomycotina</taxon>
        <taxon>Dothideomycetes</taxon>
        <taxon>Dothideomycetidae</taxon>
        <taxon>Mycosphaerellales</taxon>
        <taxon>Teratosphaeriaceae</taxon>
        <taxon>Neohortaea</taxon>
    </lineage>
</organism>
<evidence type="ECO:0000259" key="1">
    <source>
        <dbReference type="PROSITE" id="PS51186"/>
    </source>
</evidence>
<dbReference type="OrthoDB" id="64477at2759"/>